<dbReference type="RefSeq" id="WP_257922750.1">
    <property type="nucleotide sequence ID" value="NZ_JAMXQV010000014.1"/>
</dbReference>
<gene>
    <name evidence="3" type="ORF">M8542_25380</name>
</gene>
<feature type="chain" id="PRO_5040982596" evidence="1">
    <location>
        <begin position="21"/>
        <end position="91"/>
    </location>
</feature>
<evidence type="ECO:0000313" key="3">
    <source>
        <dbReference type="EMBL" id="MCR6486165.1"/>
    </source>
</evidence>
<evidence type="ECO:0000313" key="4">
    <source>
        <dbReference type="Proteomes" id="UP001144096"/>
    </source>
</evidence>
<feature type="signal peptide" evidence="1">
    <location>
        <begin position="1"/>
        <end position="20"/>
    </location>
</feature>
<name>A0A9X2NJS7_9PSEU</name>
<accession>A0A9X2NJS7</accession>
<dbReference type="Proteomes" id="UP001144096">
    <property type="component" value="Unassembled WGS sequence"/>
</dbReference>
<comment type="caution">
    <text evidence="3">The sequence shown here is derived from an EMBL/GenBank/DDBJ whole genome shotgun (WGS) entry which is preliminary data.</text>
</comment>
<reference evidence="3" key="1">
    <citation type="submission" date="2022-06" db="EMBL/GenBank/DDBJ databases">
        <title>Amycolatopsis iheyaensis sp. nov., a new species of the genus Amycolatopsis isolated from soil in Iheya island, Japan.</title>
        <authorList>
            <person name="Ngamcharungchit C."/>
            <person name="Kanto H."/>
            <person name="Take A."/>
            <person name="Intra B."/>
            <person name="Matsumoto A."/>
            <person name="Panbangred W."/>
            <person name="Inahashi Y."/>
        </authorList>
    </citation>
    <scope>NUCLEOTIDE SEQUENCE</scope>
    <source>
        <strain evidence="3">OK19-0408</strain>
    </source>
</reference>
<evidence type="ECO:0000256" key="1">
    <source>
        <dbReference type="SAM" id="SignalP"/>
    </source>
</evidence>
<evidence type="ECO:0000259" key="2">
    <source>
        <dbReference type="Pfam" id="PF03413"/>
    </source>
</evidence>
<dbReference type="Gene3D" id="3.10.450.40">
    <property type="match status" value="1"/>
</dbReference>
<sequence>MRAPLIAGAAALLVATAACSSSTPPPQAHGVDQSQAARIATDKYGGRSLGVEQDTAQGQPSWEVEIADSSQGRIEVDVAQRTGAVLTMERD</sequence>
<keyword evidence="4" id="KW-1185">Reference proteome</keyword>
<proteinExistence type="predicted"/>
<dbReference type="AlphaFoldDB" id="A0A9X2NJS7"/>
<organism evidence="3 4">
    <name type="scientific">Amycolatopsis iheyensis</name>
    <dbReference type="NCBI Taxonomy" id="2945988"/>
    <lineage>
        <taxon>Bacteria</taxon>
        <taxon>Bacillati</taxon>
        <taxon>Actinomycetota</taxon>
        <taxon>Actinomycetes</taxon>
        <taxon>Pseudonocardiales</taxon>
        <taxon>Pseudonocardiaceae</taxon>
        <taxon>Amycolatopsis</taxon>
    </lineage>
</organism>
<protein>
    <submittedName>
        <fullName evidence="3">PepSY domain-containing protein</fullName>
    </submittedName>
</protein>
<dbReference type="PROSITE" id="PS51257">
    <property type="entry name" value="PROKAR_LIPOPROTEIN"/>
    <property type="match status" value="1"/>
</dbReference>
<dbReference type="EMBL" id="JAMXQV010000014">
    <property type="protein sequence ID" value="MCR6486165.1"/>
    <property type="molecule type" value="Genomic_DNA"/>
</dbReference>
<dbReference type="InterPro" id="IPR025711">
    <property type="entry name" value="PepSY"/>
</dbReference>
<feature type="domain" description="PepSY" evidence="2">
    <location>
        <begin position="32"/>
        <end position="88"/>
    </location>
</feature>
<dbReference type="Pfam" id="PF03413">
    <property type="entry name" value="PepSY"/>
    <property type="match status" value="1"/>
</dbReference>
<keyword evidence="1" id="KW-0732">Signal</keyword>